<dbReference type="AlphaFoldDB" id="A0A9Q8WBF8"/>
<dbReference type="RefSeq" id="XP_049138809.1">
    <property type="nucleotide sequence ID" value="XM_049281666.1"/>
</dbReference>
<evidence type="ECO:0000313" key="2">
    <source>
        <dbReference type="EMBL" id="UQC77169.1"/>
    </source>
</evidence>
<proteinExistence type="predicted"/>
<dbReference type="Proteomes" id="UP000830671">
    <property type="component" value="Chromosome 2"/>
</dbReference>
<dbReference type="GeneID" id="73336676"/>
<accession>A0A9Q8WBF8</accession>
<name>A0A9Q8WBF8_9PEZI</name>
<feature type="region of interest" description="Disordered" evidence="1">
    <location>
        <begin position="137"/>
        <end position="161"/>
    </location>
</feature>
<dbReference type="KEGG" id="clup:CLUP02_02636"/>
<organism evidence="2 3">
    <name type="scientific">Colletotrichum lupini</name>
    <dbReference type="NCBI Taxonomy" id="145971"/>
    <lineage>
        <taxon>Eukaryota</taxon>
        <taxon>Fungi</taxon>
        <taxon>Dikarya</taxon>
        <taxon>Ascomycota</taxon>
        <taxon>Pezizomycotina</taxon>
        <taxon>Sordariomycetes</taxon>
        <taxon>Hypocreomycetidae</taxon>
        <taxon>Glomerellales</taxon>
        <taxon>Glomerellaceae</taxon>
        <taxon>Colletotrichum</taxon>
        <taxon>Colletotrichum acutatum species complex</taxon>
    </lineage>
</organism>
<dbReference type="EMBL" id="CP019474">
    <property type="protein sequence ID" value="UQC77169.1"/>
    <property type="molecule type" value="Genomic_DNA"/>
</dbReference>
<keyword evidence="3" id="KW-1185">Reference proteome</keyword>
<evidence type="ECO:0000256" key="1">
    <source>
        <dbReference type="SAM" id="MobiDB-lite"/>
    </source>
</evidence>
<sequence length="990" mass="110331">MSTFDMEAYDFGFLLLRTLNCQRIQPAATSQSGISCAVKYPSPSKHFILRIVTIMTHGVGIILCIDLNHAAGNRFARRQVFPTVPVSLRPFVSIIHPQQQEVPSYTAILITAMRKGQMIETTFRQDRPILGRGFQRNTRSRDEVARIPRDDKQQDKLRNNSHSQVYSTPLPLANIHVGRCWLVVSLPHFSLLPPDWIEGTEASHHNVYDFWACLPLHALLAWAWDSARTSLVKLKYHLSEALHVQTKTLYAPDVCTLDNGLTLSNYRMSAYEPSRLDKPMSAAIVDCRISSWTMLHNRRQYSIRVVLATSYWLIVSGAIDERHKVVIVLTSQPQGNIACGSSFDFGFGRCRTPYAFLLISFLIIPCLLVPSSDPSPHNFPANIGSTPRQQGFFSIKQAHRWLERGHFRLFFAFRETFAIVHTGQVSCSHRLSASFRLQNERLLIRSNTGGSFDYYSDSNNSPAEFDLGRLLPIDIWSARYGYRREGVHGLKQSGFNATANRMGEPCSMPSVRHRGLHNAALERTSPVHQRDQLMDMDRRNEQVSALFPAKPRSKFQGLSETYVPDYGYLTPNASRLVQQLGQKGQAPQPIRLTFCWTFREARPSGTLRSVPPGGVVDFLAAPDGVKQSAANFKPPTRKDASFPLVELGWVGCAGSADSDQDINSGTCNLDAGKTAYFTRRQLAEYHASTAASDDGQKRCAGHGQGDMRMWTTSRQAIKGIPACLSLVDEGRVGGEGTTEESGKADFKEKRLKAPGSRLQPIEAPITMAPLFTPRLSASIPRNTAGSGAIQVEVRGEEAKRHSVGRQQWESRFAHLPICRGPIFLAMVHMDMKIVLLLRIHYFSRPSTARQMSILDSLSVQLYDVSSCEFHEGGRFLSAIRPGQAGLGERPIEHRIPTIKQSLAAIGAVFAAKRSVYGEDVTGLEEVRPETFQPPRKQPSIKSTCSETHESMRASNSSNLARVSFSTSSYDYLTIVTGRSADCLLHQHLGT</sequence>
<gene>
    <name evidence="2" type="ORF">CLUP02_02636</name>
</gene>
<reference evidence="2" key="1">
    <citation type="journal article" date="2021" name="Mol. Plant Microbe Interact.">
        <title>Complete Genome Sequence of the Plant-Pathogenic Fungus Colletotrichum lupini.</title>
        <authorList>
            <person name="Baroncelli R."/>
            <person name="Pensec F."/>
            <person name="Da Lio D."/>
            <person name="Boufleur T."/>
            <person name="Vicente I."/>
            <person name="Sarrocco S."/>
            <person name="Picot A."/>
            <person name="Baraldi E."/>
            <person name="Sukno S."/>
            <person name="Thon M."/>
            <person name="Le Floch G."/>
        </authorList>
    </citation>
    <scope>NUCLEOTIDE SEQUENCE</scope>
    <source>
        <strain evidence="2">IMI 504893</strain>
    </source>
</reference>
<evidence type="ECO:0000313" key="3">
    <source>
        <dbReference type="Proteomes" id="UP000830671"/>
    </source>
</evidence>
<feature type="compositionally biased region" description="Basic and acidic residues" evidence="1">
    <location>
        <begin position="139"/>
        <end position="158"/>
    </location>
</feature>
<protein>
    <submittedName>
        <fullName evidence="2">Uncharacterized protein</fullName>
    </submittedName>
</protein>